<protein>
    <recommendedName>
        <fullName evidence="3">Glycosyl hydrolase family 36 C-terminal domain-containing protein</fullName>
    </recommendedName>
</protein>
<comment type="caution">
    <text evidence="1">The sequence shown here is derived from an EMBL/GenBank/DDBJ whole genome shotgun (WGS) entry which is preliminary data.</text>
</comment>
<dbReference type="InterPro" id="IPR013780">
    <property type="entry name" value="Glyco_hydro_b"/>
</dbReference>
<dbReference type="AlphaFoldDB" id="A0A839TNU3"/>
<dbReference type="Proteomes" id="UP000517523">
    <property type="component" value="Unassembled WGS sequence"/>
</dbReference>
<accession>A0A839TNU3</accession>
<gene>
    <name evidence="1" type="ORF">FHS19_003089</name>
</gene>
<organism evidence="1 2">
    <name type="scientific">Paenibacillus rhizosphaerae</name>
    <dbReference type="NCBI Taxonomy" id="297318"/>
    <lineage>
        <taxon>Bacteria</taxon>
        <taxon>Bacillati</taxon>
        <taxon>Bacillota</taxon>
        <taxon>Bacilli</taxon>
        <taxon>Bacillales</taxon>
        <taxon>Paenibacillaceae</taxon>
        <taxon>Paenibacillus</taxon>
    </lineage>
</organism>
<evidence type="ECO:0008006" key="3">
    <source>
        <dbReference type="Google" id="ProtNLM"/>
    </source>
</evidence>
<proteinExistence type="predicted"/>
<evidence type="ECO:0000313" key="1">
    <source>
        <dbReference type="EMBL" id="MBB3128435.1"/>
    </source>
</evidence>
<reference evidence="1 2" key="1">
    <citation type="submission" date="2020-08" db="EMBL/GenBank/DDBJ databases">
        <title>Genomic Encyclopedia of Type Strains, Phase III (KMG-III): the genomes of soil and plant-associated and newly described type strains.</title>
        <authorList>
            <person name="Whitman W."/>
        </authorList>
    </citation>
    <scope>NUCLEOTIDE SEQUENCE [LARGE SCALE GENOMIC DNA]</scope>
    <source>
        <strain evidence="1 2">CECT 5831</strain>
    </source>
</reference>
<name>A0A839TNU3_9BACL</name>
<dbReference type="EMBL" id="JACHXJ010000002">
    <property type="protein sequence ID" value="MBB3128435.1"/>
    <property type="molecule type" value="Genomic_DNA"/>
</dbReference>
<dbReference type="Gene3D" id="2.60.40.1180">
    <property type="entry name" value="Golgi alpha-mannosidase II"/>
    <property type="match status" value="1"/>
</dbReference>
<sequence>MIRANMLNGFWVSYRLPELPDWTRTRLGELIDFYRRIGRRFVREADMHRLTGQTERDGKGGTWNAYLYLMEEAEEAMRCVFRLAGAEPSRVCHLEGLKPAGIYEIRSEDHGFIGEMSGEELAKEGLQFSVLEEEASDILLLRPKSQ</sequence>
<evidence type="ECO:0000313" key="2">
    <source>
        <dbReference type="Proteomes" id="UP000517523"/>
    </source>
</evidence>
<dbReference type="RefSeq" id="WP_183582605.1">
    <property type="nucleotide sequence ID" value="NZ_JACHXJ010000002.1"/>
</dbReference>